<accession>A0A3M0FZF1</accession>
<name>A0A3M0FZF1_9FLAO</name>
<comment type="caution">
    <text evidence="1">The sequence shown here is derived from an EMBL/GenBank/DDBJ whole genome shotgun (WGS) entry which is preliminary data.</text>
</comment>
<evidence type="ECO:0000313" key="2">
    <source>
        <dbReference type="Proteomes" id="UP000281985"/>
    </source>
</evidence>
<dbReference type="AlphaFoldDB" id="A0A3M0FZF1"/>
<reference evidence="1 2" key="1">
    <citation type="submission" date="2018-10" db="EMBL/GenBank/DDBJ databases">
        <title>Dokdonia luteus sp. nov., isolated from sea water.</title>
        <authorList>
            <person name="Zhou L.Y."/>
            <person name="Du Z.J."/>
        </authorList>
    </citation>
    <scope>NUCLEOTIDE SEQUENCE [LARGE SCALE GENOMIC DNA]</scope>
    <source>
        <strain evidence="1 2">SH27</strain>
    </source>
</reference>
<protein>
    <submittedName>
        <fullName evidence="1">Uncharacterized protein</fullName>
    </submittedName>
</protein>
<proteinExistence type="predicted"/>
<keyword evidence="2" id="KW-1185">Reference proteome</keyword>
<dbReference type="EMBL" id="REFV01000009">
    <property type="protein sequence ID" value="RMB58050.1"/>
    <property type="molecule type" value="Genomic_DNA"/>
</dbReference>
<sequence length="1106" mass="117654">MTKRNDMKNILYVFLFLFCTAVFGQVDAISYQGVIINPETQEIPGQNVQGNVLNYSVVPVRFSIESAQGEIIYTETNTVATDRLGMFTVNVGRGTAEGPFFNSLEWDGTSKTLIVEVLLDGSYKVLDRKVLTFVPQAFHRNINATGHFEALGDVELGDDLIVRGTSTLNDSLSVNNEATTVLTGRLQVDQATILNDELRVNNGKVTRLTGDLDGAGAVQLNDVLSVKGTSQFDDTLTVDEATVLMLRLGVEGETTIAGDLEVATNKPTLLTGDLTVDGTSDFNRALNINSDLEQSGELFIAEDATLDGNLIVNRKTFLNDKLTVNNGTYTDLSGALKVTGQTRLNKLLTVSGVTDLESILRVNNESPTALSGTLNVDLSTNLNASLNVNNSSLTTLTGPLNVQGLITFDNGLTVNGRTNLNDALFVNNGELTDLSGTLRVDGVSNLDQMLNVAGEATFNNTLTVANASDTFLTGILDVDGETTLNSTLDVLNQEAAVLNGSLTVDGVTTLENTLSVTNGASTLFSGVLNVDQSTVFNNGWTTGNTAGTQLTGLLTVEQLATLNALEVANAGTTSFTGTLGVDGVTTLDNVLNIDGATSINNELIVTGAGNFGTIVAENLNIRGINDNQVATFFNTNDTTPNGLLIKLGKTHPRYLNGVYLGATQPGDTGSPEASVINEIKTKFINAGTISPGDITALIPDLISLAAVPNINNFVFEQINIQLSGVDFPSIDFPAIDFPGIPVPGFGTVDVPTPGVIFPGVTFFNGLNGICSGQACFSICFPFAGCTTICIPPVNVCVPSIPKIEFPRIDIGGGFTISPSFPDIVPDLPFLNTPGFLPAEFPILPDTIVFDALTNSNEYAVFTDKEGRVAGSIRAESIQDFLGRTINNDVYLLEVLSAFVGIDVADIKSESASAIVTLVSEYNKSGLEFASGNGDYAEWLERVDVNEYITAGDIVGVVGGKISKNLDNAEQIMVVSHRPIVQGNTPEQGKEYLGNTVAFIGQIPVKVIGKVGYGDYIVPHTEISGYGVAVPVEKMTLSQFEIAVGRAWNANNNEGPKLVNTVVGLQNGDWKNQFETLDNKQNSLNKGLETLEAKLKRIEQTFQGTVE</sequence>
<organism evidence="1 2">
    <name type="scientific">Dokdonia sinensis</name>
    <dbReference type="NCBI Taxonomy" id="2479847"/>
    <lineage>
        <taxon>Bacteria</taxon>
        <taxon>Pseudomonadati</taxon>
        <taxon>Bacteroidota</taxon>
        <taxon>Flavobacteriia</taxon>
        <taxon>Flavobacteriales</taxon>
        <taxon>Flavobacteriaceae</taxon>
        <taxon>Dokdonia</taxon>
    </lineage>
</organism>
<dbReference type="Gene3D" id="2.40.300.10">
    <property type="entry name" value="Head decoration protein D"/>
    <property type="match status" value="1"/>
</dbReference>
<evidence type="ECO:0000313" key="1">
    <source>
        <dbReference type="EMBL" id="RMB58050.1"/>
    </source>
</evidence>
<gene>
    <name evidence="1" type="ORF">EAX61_10555</name>
</gene>
<dbReference type="Proteomes" id="UP000281985">
    <property type="component" value="Unassembled WGS sequence"/>
</dbReference>